<organism evidence="2">
    <name type="scientific">Rhizophora mucronata</name>
    <name type="common">Asiatic mangrove</name>
    <dbReference type="NCBI Taxonomy" id="61149"/>
    <lineage>
        <taxon>Eukaryota</taxon>
        <taxon>Viridiplantae</taxon>
        <taxon>Streptophyta</taxon>
        <taxon>Embryophyta</taxon>
        <taxon>Tracheophyta</taxon>
        <taxon>Spermatophyta</taxon>
        <taxon>Magnoliopsida</taxon>
        <taxon>eudicotyledons</taxon>
        <taxon>Gunneridae</taxon>
        <taxon>Pentapetalae</taxon>
        <taxon>rosids</taxon>
        <taxon>fabids</taxon>
        <taxon>Malpighiales</taxon>
        <taxon>Rhizophoraceae</taxon>
        <taxon>Rhizophora</taxon>
    </lineage>
</organism>
<evidence type="ECO:0000313" key="2">
    <source>
        <dbReference type="EMBL" id="MBX02390.1"/>
    </source>
</evidence>
<protein>
    <submittedName>
        <fullName evidence="2">Uncharacterized protein</fullName>
    </submittedName>
</protein>
<dbReference type="AlphaFoldDB" id="A0A2P2K9F9"/>
<dbReference type="PANTHER" id="PTHR36805:SF7">
    <property type="entry name" value="AGENET DOMAIN-CONTAINING PROTEIN"/>
    <property type="match status" value="1"/>
</dbReference>
<reference evidence="2" key="1">
    <citation type="submission" date="2018-02" db="EMBL/GenBank/DDBJ databases">
        <title>Rhizophora mucronata_Transcriptome.</title>
        <authorList>
            <person name="Meera S.P."/>
            <person name="Sreeshan A."/>
            <person name="Augustine A."/>
        </authorList>
    </citation>
    <scope>NUCLEOTIDE SEQUENCE</scope>
    <source>
        <tissue evidence="2">Leaf</tissue>
    </source>
</reference>
<feature type="compositionally biased region" description="Low complexity" evidence="1">
    <location>
        <begin position="93"/>
        <end position="111"/>
    </location>
</feature>
<accession>A0A2P2K9F9</accession>
<evidence type="ECO:0000256" key="1">
    <source>
        <dbReference type="SAM" id="MobiDB-lite"/>
    </source>
</evidence>
<dbReference type="EMBL" id="GGEC01021906">
    <property type="protein sequence ID" value="MBX02390.1"/>
    <property type="molecule type" value="Transcribed_RNA"/>
</dbReference>
<name>A0A2P2K9F9_RHIMU</name>
<dbReference type="PANTHER" id="PTHR36805">
    <property type="entry name" value="AGENET DOMAIN-CONTAINING PROTEIN"/>
    <property type="match status" value="1"/>
</dbReference>
<sequence>MEVLGEKKFQIDLLPPPLGEGSSYEASIEDLRPSLDWSLERGWTVPTPMGSQNCRSCACLFKPGNEVAGGSANSMAFTLEERRKDISARAGASLKGSTSISSNTSASSLPSMDRSQQVARPLKTSVSIETQTLEVNIKLGAADKGFDKNSCSDSVSSSHVRSIEAAENAGKNDGCHDNGPLKKMRTIGSITLDSVCADTMETAIVDLEELVNKVKWIKGILESGMLSSDNVKSSWRFLEHRPVSTLK</sequence>
<feature type="region of interest" description="Disordered" evidence="1">
    <location>
        <begin position="90"/>
        <end position="115"/>
    </location>
</feature>
<proteinExistence type="predicted"/>